<feature type="compositionally biased region" description="Basic residues" evidence="1">
    <location>
        <begin position="168"/>
        <end position="177"/>
    </location>
</feature>
<reference evidence="3" key="1">
    <citation type="journal article" date="2012" name="Nat. Biotechnol.">
        <title>Reference genome sequence of the model plant Setaria.</title>
        <authorList>
            <person name="Bennetzen J.L."/>
            <person name="Schmutz J."/>
            <person name="Wang H."/>
            <person name="Percifield R."/>
            <person name="Hawkins J."/>
            <person name="Pontaroli A.C."/>
            <person name="Estep M."/>
            <person name="Feng L."/>
            <person name="Vaughn J.N."/>
            <person name="Grimwood J."/>
            <person name="Jenkins J."/>
            <person name="Barry K."/>
            <person name="Lindquist E."/>
            <person name="Hellsten U."/>
            <person name="Deshpande S."/>
            <person name="Wang X."/>
            <person name="Wu X."/>
            <person name="Mitros T."/>
            <person name="Triplett J."/>
            <person name="Yang X."/>
            <person name="Ye C.Y."/>
            <person name="Mauro-Herrera M."/>
            <person name="Wang L."/>
            <person name="Li P."/>
            <person name="Sharma M."/>
            <person name="Sharma R."/>
            <person name="Ronald P.C."/>
            <person name="Panaud O."/>
            <person name="Kellogg E.A."/>
            <person name="Brutnell T.P."/>
            <person name="Doust A.N."/>
            <person name="Tuskan G.A."/>
            <person name="Rokhsar D."/>
            <person name="Devos K.M."/>
        </authorList>
    </citation>
    <scope>NUCLEOTIDE SEQUENCE [LARGE SCALE GENOMIC DNA]</scope>
    <source>
        <strain evidence="3">Yugu1</strain>
    </source>
</reference>
<feature type="compositionally biased region" description="Gly residues" evidence="1">
    <location>
        <begin position="178"/>
        <end position="190"/>
    </location>
</feature>
<evidence type="ECO:0000256" key="2">
    <source>
        <dbReference type="SAM" id="Phobius"/>
    </source>
</evidence>
<name>A0A368RZ24_SETIT</name>
<feature type="region of interest" description="Disordered" evidence="1">
    <location>
        <begin position="168"/>
        <end position="208"/>
    </location>
</feature>
<accession>A0A368RZ24</accession>
<gene>
    <name evidence="3" type="ORF">SETIT_7G239400v2</name>
</gene>
<protein>
    <submittedName>
        <fullName evidence="3">Uncharacterized protein</fullName>
    </submittedName>
</protein>
<organism evidence="3">
    <name type="scientific">Setaria italica</name>
    <name type="common">Foxtail millet</name>
    <name type="synonym">Panicum italicum</name>
    <dbReference type="NCBI Taxonomy" id="4555"/>
    <lineage>
        <taxon>Eukaryota</taxon>
        <taxon>Viridiplantae</taxon>
        <taxon>Streptophyta</taxon>
        <taxon>Embryophyta</taxon>
        <taxon>Tracheophyta</taxon>
        <taxon>Spermatophyta</taxon>
        <taxon>Magnoliopsida</taxon>
        <taxon>Liliopsida</taxon>
        <taxon>Poales</taxon>
        <taxon>Poaceae</taxon>
        <taxon>PACMAD clade</taxon>
        <taxon>Panicoideae</taxon>
        <taxon>Panicodae</taxon>
        <taxon>Paniceae</taxon>
        <taxon>Cenchrinae</taxon>
        <taxon>Setaria</taxon>
    </lineage>
</organism>
<feature type="compositionally biased region" description="Basic and acidic residues" evidence="1">
    <location>
        <begin position="69"/>
        <end position="92"/>
    </location>
</feature>
<evidence type="ECO:0000256" key="1">
    <source>
        <dbReference type="SAM" id="MobiDB-lite"/>
    </source>
</evidence>
<keyword evidence="2" id="KW-1133">Transmembrane helix</keyword>
<proteinExistence type="predicted"/>
<feature type="compositionally biased region" description="Basic residues" evidence="1">
    <location>
        <begin position="104"/>
        <end position="115"/>
    </location>
</feature>
<sequence length="238" mass="25439">MRSCRRPRRLLVKFGLRVAYSAPIWWFLIWHLVLSYSRGWSWSAAYCPTLQAKLAPKPKILLSSASTPPEKERNGVDRGGHAPGRGVRDARRGVRARAPALPRARGRGPRVRTRSHPCTVRRLTPRLRRRASLPGRDRACACDLGRAVARGHGKGAAVGRVHRRRVLRGARGPRRRAGGAGGGGGGGVDGQGRRRRHPVPGVLGGSVDCEPVRAHGKGGFSVGDAAAAAATAGAGRRA</sequence>
<dbReference type="EMBL" id="CM003534">
    <property type="protein sequence ID" value="RCV35432.1"/>
    <property type="molecule type" value="Genomic_DNA"/>
</dbReference>
<keyword evidence="2" id="KW-0472">Membrane</keyword>
<feature type="region of interest" description="Disordered" evidence="1">
    <location>
        <begin position="62"/>
        <end position="115"/>
    </location>
</feature>
<reference evidence="3" key="2">
    <citation type="submission" date="2015-07" db="EMBL/GenBank/DDBJ databases">
        <authorList>
            <person name="Noorani M."/>
        </authorList>
    </citation>
    <scope>NUCLEOTIDE SEQUENCE</scope>
    <source>
        <strain evidence="3">Yugu1</strain>
    </source>
</reference>
<dbReference type="AlphaFoldDB" id="A0A368RZ24"/>
<evidence type="ECO:0000313" key="3">
    <source>
        <dbReference type="EMBL" id="RCV35432.1"/>
    </source>
</evidence>
<keyword evidence="2" id="KW-0812">Transmembrane</keyword>
<feature type="transmembrane region" description="Helical" evidence="2">
    <location>
        <begin position="12"/>
        <end position="33"/>
    </location>
</feature>